<evidence type="ECO:0000313" key="2">
    <source>
        <dbReference type="EMBL" id="KKW67828.1"/>
    </source>
</evidence>
<reference evidence="2 3" key="1">
    <citation type="submission" date="2015-05" db="EMBL/GenBank/DDBJ databases">
        <title>Draft genome sequence of Lampropedia sp. CT6, isolated from the microbial mat of a hot water spring, located at Manikaran, India.</title>
        <authorList>
            <person name="Tripathi C."/>
            <person name="Rani P."/>
            <person name="Mahato N.K."/>
            <person name="Lal R."/>
        </authorList>
    </citation>
    <scope>NUCLEOTIDE SEQUENCE [LARGE SCALE GENOMIC DNA]</scope>
    <source>
        <strain evidence="2 3">CT6</strain>
    </source>
</reference>
<gene>
    <name evidence="2" type="ORF">AAV94_08710</name>
</gene>
<organism evidence="2 3">
    <name type="scientific">Lampropedia cohaerens</name>
    <dbReference type="NCBI Taxonomy" id="1610491"/>
    <lineage>
        <taxon>Bacteria</taxon>
        <taxon>Pseudomonadati</taxon>
        <taxon>Pseudomonadota</taxon>
        <taxon>Betaproteobacteria</taxon>
        <taxon>Burkholderiales</taxon>
        <taxon>Comamonadaceae</taxon>
        <taxon>Lampropedia</taxon>
    </lineage>
</organism>
<sequence>MRDTAETALDKVERGVDKASDVAHDVADRALEGAEQAVQSTRRTVDEGLREVERGVRGLREHADPTIDQLAHKALDVATQSINLVADTSERARERVLELQEATCRYVHEKPGKALLFSAAAGALFTLLLTGGRRR</sequence>
<dbReference type="AlphaFoldDB" id="A0A0U1PZ85"/>
<protein>
    <recommendedName>
        <fullName evidence="4">DUF883 domain-containing protein</fullName>
    </recommendedName>
</protein>
<keyword evidence="3" id="KW-1185">Reference proteome</keyword>
<dbReference type="Gene3D" id="1.10.287.700">
    <property type="entry name" value="Helix hairpin bin"/>
    <property type="match status" value="1"/>
</dbReference>
<proteinExistence type="predicted"/>
<dbReference type="EMBL" id="LBNQ01000025">
    <property type="protein sequence ID" value="KKW67828.1"/>
    <property type="molecule type" value="Genomic_DNA"/>
</dbReference>
<name>A0A0U1PZ85_9BURK</name>
<keyword evidence="1" id="KW-0812">Transmembrane</keyword>
<feature type="transmembrane region" description="Helical" evidence="1">
    <location>
        <begin position="114"/>
        <end position="132"/>
    </location>
</feature>
<keyword evidence="1" id="KW-1133">Transmembrane helix</keyword>
<comment type="caution">
    <text evidence="2">The sequence shown here is derived from an EMBL/GenBank/DDBJ whole genome shotgun (WGS) entry which is preliminary data.</text>
</comment>
<accession>A0A0U1PZ85</accession>
<evidence type="ECO:0000313" key="3">
    <source>
        <dbReference type="Proteomes" id="UP000050580"/>
    </source>
</evidence>
<evidence type="ECO:0000256" key="1">
    <source>
        <dbReference type="SAM" id="Phobius"/>
    </source>
</evidence>
<dbReference type="STRING" id="1610491.AAV94_08710"/>
<dbReference type="Proteomes" id="UP000050580">
    <property type="component" value="Unassembled WGS sequence"/>
</dbReference>
<evidence type="ECO:0008006" key="4">
    <source>
        <dbReference type="Google" id="ProtNLM"/>
    </source>
</evidence>
<keyword evidence="1" id="KW-0472">Membrane</keyword>